<gene>
    <name evidence="2" type="ORF">WN51_01593</name>
</gene>
<feature type="compositionally biased region" description="Basic and acidic residues" evidence="1">
    <location>
        <begin position="33"/>
        <end position="47"/>
    </location>
</feature>
<sequence length="80" mass="9188">MTAMLGLIDNNTLYSEISGRAMERVTRSPRNYGEQESREKEAALTHQPEEISNPRLLIFRQFFHLVSVPSCINLYSRGCN</sequence>
<accession>A0A0M8ZUB7</accession>
<evidence type="ECO:0000313" key="3">
    <source>
        <dbReference type="Proteomes" id="UP000053105"/>
    </source>
</evidence>
<evidence type="ECO:0000256" key="1">
    <source>
        <dbReference type="SAM" id="MobiDB-lite"/>
    </source>
</evidence>
<protein>
    <submittedName>
        <fullName evidence="2">Uncharacterized protein</fullName>
    </submittedName>
</protein>
<dbReference type="EMBL" id="KQ435840">
    <property type="protein sequence ID" value="KOX71320.1"/>
    <property type="molecule type" value="Genomic_DNA"/>
</dbReference>
<organism evidence="2 3">
    <name type="scientific">Melipona quadrifasciata</name>
    <dbReference type="NCBI Taxonomy" id="166423"/>
    <lineage>
        <taxon>Eukaryota</taxon>
        <taxon>Metazoa</taxon>
        <taxon>Ecdysozoa</taxon>
        <taxon>Arthropoda</taxon>
        <taxon>Hexapoda</taxon>
        <taxon>Insecta</taxon>
        <taxon>Pterygota</taxon>
        <taxon>Neoptera</taxon>
        <taxon>Endopterygota</taxon>
        <taxon>Hymenoptera</taxon>
        <taxon>Apocrita</taxon>
        <taxon>Aculeata</taxon>
        <taxon>Apoidea</taxon>
        <taxon>Anthophila</taxon>
        <taxon>Apidae</taxon>
        <taxon>Melipona</taxon>
    </lineage>
</organism>
<feature type="region of interest" description="Disordered" evidence="1">
    <location>
        <begin position="25"/>
        <end position="47"/>
    </location>
</feature>
<dbReference type="Proteomes" id="UP000053105">
    <property type="component" value="Unassembled WGS sequence"/>
</dbReference>
<name>A0A0M8ZUB7_9HYME</name>
<reference evidence="2 3" key="1">
    <citation type="submission" date="2015-07" db="EMBL/GenBank/DDBJ databases">
        <title>The genome of Melipona quadrifasciata.</title>
        <authorList>
            <person name="Pan H."/>
            <person name="Kapheim K."/>
        </authorList>
    </citation>
    <scope>NUCLEOTIDE SEQUENCE [LARGE SCALE GENOMIC DNA]</scope>
    <source>
        <strain evidence="2">0111107301</strain>
        <tissue evidence="2">Whole body</tissue>
    </source>
</reference>
<dbReference type="AlphaFoldDB" id="A0A0M8ZUB7"/>
<evidence type="ECO:0000313" key="2">
    <source>
        <dbReference type="EMBL" id="KOX71320.1"/>
    </source>
</evidence>
<keyword evidence="3" id="KW-1185">Reference proteome</keyword>
<proteinExistence type="predicted"/>